<dbReference type="InterPro" id="IPR036465">
    <property type="entry name" value="vWFA_dom_sf"/>
</dbReference>
<dbReference type="Gene3D" id="3.40.50.410">
    <property type="entry name" value="von Willebrand factor, type A domain"/>
    <property type="match status" value="1"/>
</dbReference>
<proteinExistence type="predicted"/>
<evidence type="ECO:0000313" key="2">
    <source>
        <dbReference type="EMBL" id="CAL8108247.1"/>
    </source>
</evidence>
<sequence>MDSLVSYKEVGSELTPLRNSVLLPTAKLDDQKFEFYFILDVSGSMYGRPWELASRAISLFLQSLPADCYFNVITFDEEYTCIFPSSVKYSQETLEEAKQKIHGLFTGGYTEDFIKVLNYVLSCPQIPGYLTQIFSLTDAELTSEPEDTVKLYDAHSKRFRSFCLGIGDRVDQNMVKRIAGGNTGMYDYVRTNEFMESKVLNLLKLSLKPALLKPIRVTSHSRLIHMLEPAHA</sequence>
<dbReference type="Proteomes" id="UP001642540">
    <property type="component" value="Unassembled WGS sequence"/>
</dbReference>
<keyword evidence="3" id="KW-1185">Reference proteome</keyword>
<reference evidence="2 3" key="1">
    <citation type="submission" date="2024-08" db="EMBL/GenBank/DDBJ databases">
        <authorList>
            <person name="Cucini C."/>
            <person name="Frati F."/>
        </authorList>
    </citation>
    <scope>NUCLEOTIDE SEQUENCE [LARGE SCALE GENOMIC DNA]</scope>
</reference>
<dbReference type="PROSITE" id="PS50234">
    <property type="entry name" value="VWFA"/>
    <property type="match status" value="1"/>
</dbReference>
<feature type="domain" description="VWFA" evidence="1">
    <location>
        <begin position="34"/>
        <end position="215"/>
    </location>
</feature>
<comment type="caution">
    <text evidence="2">The sequence shown here is derived from an EMBL/GenBank/DDBJ whole genome shotgun (WGS) entry which is preliminary data.</text>
</comment>
<name>A0ABP1QN55_9HEXA</name>
<accession>A0ABP1QN55</accession>
<organism evidence="2 3">
    <name type="scientific">Orchesella dallaii</name>
    <dbReference type="NCBI Taxonomy" id="48710"/>
    <lineage>
        <taxon>Eukaryota</taxon>
        <taxon>Metazoa</taxon>
        <taxon>Ecdysozoa</taxon>
        <taxon>Arthropoda</taxon>
        <taxon>Hexapoda</taxon>
        <taxon>Collembola</taxon>
        <taxon>Entomobryomorpha</taxon>
        <taxon>Entomobryoidea</taxon>
        <taxon>Orchesellidae</taxon>
        <taxon>Orchesellinae</taxon>
        <taxon>Orchesella</taxon>
    </lineage>
</organism>
<gene>
    <name evidence="2" type="ORF">ODALV1_LOCUS12922</name>
</gene>
<dbReference type="EMBL" id="CAXLJM020000039">
    <property type="protein sequence ID" value="CAL8108247.1"/>
    <property type="molecule type" value="Genomic_DNA"/>
</dbReference>
<dbReference type="SUPFAM" id="SSF53300">
    <property type="entry name" value="vWA-like"/>
    <property type="match status" value="1"/>
</dbReference>
<dbReference type="PANTHER" id="PTHR45737:SF6">
    <property type="entry name" value="VON WILLEBRAND FACTOR A DOMAIN-CONTAINING PROTEIN 5A"/>
    <property type="match status" value="1"/>
</dbReference>
<dbReference type="PANTHER" id="PTHR45737">
    <property type="entry name" value="VON WILLEBRAND FACTOR A DOMAIN-CONTAINING PROTEIN 5A"/>
    <property type="match status" value="1"/>
</dbReference>
<dbReference type="Pfam" id="PF13768">
    <property type="entry name" value="VWA_3"/>
    <property type="match status" value="1"/>
</dbReference>
<evidence type="ECO:0000259" key="1">
    <source>
        <dbReference type="PROSITE" id="PS50234"/>
    </source>
</evidence>
<evidence type="ECO:0000313" key="3">
    <source>
        <dbReference type="Proteomes" id="UP001642540"/>
    </source>
</evidence>
<dbReference type="InterPro" id="IPR002035">
    <property type="entry name" value="VWF_A"/>
</dbReference>
<protein>
    <recommendedName>
        <fullName evidence="1">VWFA domain-containing protein</fullName>
    </recommendedName>
</protein>
<dbReference type="SMART" id="SM00327">
    <property type="entry name" value="VWA"/>
    <property type="match status" value="1"/>
</dbReference>